<dbReference type="EMBL" id="DS027053">
    <property type="protein sequence ID" value="EAW10894.1"/>
    <property type="molecule type" value="Genomic_DNA"/>
</dbReference>
<reference evidence="2 3" key="1">
    <citation type="journal article" date="2008" name="PLoS Genet.">
        <title>Genomic islands in the pathogenic filamentous fungus Aspergillus fumigatus.</title>
        <authorList>
            <person name="Fedorova N.D."/>
            <person name="Khaldi N."/>
            <person name="Joardar V.S."/>
            <person name="Maiti R."/>
            <person name="Amedeo P."/>
            <person name="Anderson M.J."/>
            <person name="Crabtree J."/>
            <person name="Silva J.C."/>
            <person name="Badger J.H."/>
            <person name="Albarraq A."/>
            <person name="Angiuoli S."/>
            <person name="Bussey H."/>
            <person name="Bowyer P."/>
            <person name="Cotty P.J."/>
            <person name="Dyer P.S."/>
            <person name="Egan A."/>
            <person name="Galens K."/>
            <person name="Fraser-Liggett C.M."/>
            <person name="Haas B.J."/>
            <person name="Inman J.M."/>
            <person name="Kent R."/>
            <person name="Lemieux S."/>
            <person name="Malavazi I."/>
            <person name="Orvis J."/>
            <person name="Roemer T."/>
            <person name="Ronning C.M."/>
            <person name="Sundaram J.P."/>
            <person name="Sutton G."/>
            <person name="Turner G."/>
            <person name="Venter J.C."/>
            <person name="White O.R."/>
            <person name="Whitty B.R."/>
            <person name="Youngman P."/>
            <person name="Wolfe K.H."/>
            <person name="Goldman G.H."/>
            <person name="Wortman J.R."/>
            <person name="Jiang B."/>
            <person name="Denning D.W."/>
            <person name="Nierman W.C."/>
        </authorList>
    </citation>
    <scope>NUCLEOTIDE SEQUENCE [LARGE SCALE GENOMIC DNA]</scope>
    <source>
        <strain evidence="3">ATCC 1007 / CBS 513.65 / DSM 816 / NCTC 3887 / NRRL 1</strain>
    </source>
</reference>
<dbReference type="SUPFAM" id="SSF54768">
    <property type="entry name" value="dsRNA-binding domain-like"/>
    <property type="match status" value="1"/>
</dbReference>
<sequence length="486" mass="54947">MNMQLEDGEIVSPRTDSRGHAVPEPPAATQGEQVQGDDSVHRLPATGSAIKVEDSGQTSGEWSLITCRRDPPRVDVTPRHRKTPTRRRSLASFGISELSESQVLFYLGVLGVEALLLPRFQYTRCSKKGMWLCKLTIYGHTFDLGQAFHTKFEARCEVSRKAMARLQRQFPDWTVPEEPRDGLCYGWDWVEILREYCIQNALPAPEYTKYNHKQGYRHVVEVADTSHFGALKHYTRERDSRNAAAHMALHTLLVSKNEPPSGLCGPVALCQSDQSQLALVPREQIHVDDSGAGIRHPFAQYRHLKRSADDGSQETTRGNRKKARTPSTRDVQGIWEGNANLLPLADNVRLQPVEEPDKKDEKRWSVTPAELELRFNGLGLYTWKLREICQLLSLENPEIRTTKKSVSGMETNGDYKVGAYFKDDPFLARASPVGQIEFKGTVFGAQQACARVVIEYLINMVKEDTLLEDQAAQERDRLKNWGNTTF</sequence>
<dbReference type="AlphaFoldDB" id="A1CG14"/>
<accession>A1CG14</accession>
<gene>
    <name evidence="2" type="ORF">ACLA_065280</name>
</gene>
<dbReference type="RefSeq" id="XP_001272320.1">
    <property type="nucleotide sequence ID" value="XM_001272319.1"/>
</dbReference>
<feature type="region of interest" description="Disordered" evidence="1">
    <location>
        <begin position="1"/>
        <end position="40"/>
    </location>
</feature>
<evidence type="ECO:0000313" key="2">
    <source>
        <dbReference type="EMBL" id="EAW10894.1"/>
    </source>
</evidence>
<dbReference type="eggNOG" id="ENOG502RNI9">
    <property type="taxonomic scope" value="Eukaryota"/>
</dbReference>
<dbReference type="VEuPathDB" id="FungiDB:ACLA_065280"/>
<feature type="region of interest" description="Disordered" evidence="1">
    <location>
        <begin position="303"/>
        <end position="329"/>
    </location>
</feature>
<evidence type="ECO:0000256" key="1">
    <source>
        <dbReference type="SAM" id="MobiDB-lite"/>
    </source>
</evidence>
<dbReference type="HOGENOM" id="CLU_036933_0_0_1"/>
<proteinExistence type="predicted"/>
<dbReference type="KEGG" id="act:ACLA_065280"/>
<dbReference type="Proteomes" id="UP000006701">
    <property type="component" value="Unassembled WGS sequence"/>
</dbReference>
<protein>
    <submittedName>
        <fullName evidence="2">Uncharacterized protein</fullName>
    </submittedName>
</protein>
<dbReference type="GeneID" id="4704527"/>
<dbReference type="OrthoDB" id="4469495at2759"/>
<dbReference type="Gene3D" id="3.30.160.20">
    <property type="match status" value="1"/>
</dbReference>
<evidence type="ECO:0000313" key="3">
    <source>
        <dbReference type="Proteomes" id="UP000006701"/>
    </source>
</evidence>
<organism evidence="2 3">
    <name type="scientific">Aspergillus clavatus (strain ATCC 1007 / CBS 513.65 / DSM 816 / NCTC 3887 / NRRL 1 / QM 1276 / 107)</name>
    <dbReference type="NCBI Taxonomy" id="344612"/>
    <lineage>
        <taxon>Eukaryota</taxon>
        <taxon>Fungi</taxon>
        <taxon>Dikarya</taxon>
        <taxon>Ascomycota</taxon>
        <taxon>Pezizomycotina</taxon>
        <taxon>Eurotiomycetes</taxon>
        <taxon>Eurotiomycetidae</taxon>
        <taxon>Eurotiales</taxon>
        <taxon>Aspergillaceae</taxon>
        <taxon>Aspergillus</taxon>
        <taxon>Aspergillus subgen. Fumigati</taxon>
    </lineage>
</organism>
<keyword evidence="3" id="KW-1185">Reference proteome</keyword>
<name>A1CG14_ASPCL</name>
<dbReference type="OMA" id="NNGHMKE"/>